<dbReference type="GO" id="GO:0016567">
    <property type="term" value="P:protein ubiquitination"/>
    <property type="evidence" value="ECO:0007669"/>
    <property type="project" value="UniProtKB-UniPathway"/>
</dbReference>
<reference evidence="5 6" key="1">
    <citation type="journal article" date="2020" name="bioRxiv">
        <title>Sequence and annotation of 42 cannabis genomes reveals extensive copy number variation in cannabinoid synthesis and pathogen resistance genes.</title>
        <authorList>
            <person name="Mckernan K.J."/>
            <person name="Helbert Y."/>
            <person name="Kane L.T."/>
            <person name="Ebling H."/>
            <person name="Zhang L."/>
            <person name="Liu B."/>
            <person name="Eaton Z."/>
            <person name="Mclaughlin S."/>
            <person name="Kingan S."/>
            <person name="Baybayan P."/>
            <person name="Concepcion G."/>
            <person name="Jordan M."/>
            <person name="Riva A."/>
            <person name="Barbazuk W."/>
            <person name="Harkins T."/>
        </authorList>
    </citation>
    <scope>NUCLEOTIDE SEQUENCE [LARGE SCALE GENOMIC DNA]</scope>
    <source>
        <strain evidence="6">cv. Jamaican Lion 4</strain>
        <tissue evidence="5">Leaf</tissue>
    </source>
</reference>
<gene>
    <name evidence="5" type="ORF">F8388_000469</name>
</gene>
<accession>A0A7J6EZD4</accession>
<feature type="compositionally biased region" description="Basic residues" evidence="3">
    <location>
        <begin position="609"/>
        <end position="618"/>
    </location>
</feature>
<comment type="similarity">
    <text evidence="2">Belongs to the NPH3 family.</text>
</comment>
<dbReference type="EMBL" id="JAATIP010000172">
    <property type="protein sequence ID" value="KAF4363804.1"/>
    <property type="molecule type" value="Genomic_DNA"/>
</dbReference>
<feature type="compositionally biased region" description="Acidic residues" evidence="3">
    <location>
        <begin position="196"/>
        <end position="212"/>
    </location>
</feature>
<dbReference type="Pfam" id="PF03000">
    <property type="entry name" value="NPH3"/>
    <property type="match status" value="1"/>
</dbReference>
<evidence type="ECO:0000256" key="3">
    <source>
        <dbReference type="SAM" id="MobiDB-lite"/>
    </source>
</evidence>
<feature type="region of interest" description="Disordered" evidence="3">
    <location>
        <begin position="188"/>
        <end position="214"/>
    </location>
</feature>
<dbReference type="InterPro" id="IPR027356">
    <property type="entry name" value="NPH3_dom"/>
</dbReference>
<evidence type="ECO:0000256" key="2">
    <source>
        <dbReference type="PROSITE-ProRule" id="PRU00982"/>
    </source>
</evidence>
<organism evidence="5 6">
    <name type="scientific">Cannabis sativa</name>
    <name type="common">Hemp</name>
    <name type="synonym">Marijuana</name>
    <dbReference type="NCBI Taxonomy" id="3483"/>
    <lineage>
        <taxon>Eukaryota</taxon>
        <taxon>Viridiplantae</taxon>
        <taxon>Streptophyta</taxon>
        <taxon>Embryophyta</taxon>
        <taxon>Tracheophyta</taxon>
        <taxon>Spermatophyta</taxon>
        <taxon>Magnoliopsida</taxon>
        <taxon>eudicotyledons</taxon>
        <taxon>Gunneridae</taxon>
        <taxon>Pentapetalae</taxon>
        <taxon>rosids</taxon>
        <taxon>fabids</taxon>
        <taxon>Rosales</taxon>
        <taxon>Cannabaceae</taxon>
        <taxon>Cannabis</taxon>
    </lineage>
</organism>
<dbReference type="PROSITE" id="PS51649">
    <property type="entry name" value="NPH3"/>
    <property type="match status" value="1"/>
</dbReference>
<protein>
    <recommendedName>
        <fullName evidence="4">NPH3 domain-containing protein</fullName>
    </recommendedName>
</protein>
<feature type="region of interest" description="Disordered" evidence="3">
    <location>
        <begin position="495"/>
        <end position="519"/>
    </location>
</feature>
<evidence type="ECO:0000313" key="6">
    <source>
        <dbReference type="Proteomes" id="UP000525078"/>
    </source>
</evidence>
<dbReference type="Proteomes" id="UP000525078">
    <property type="component" value="Unassembled WGS sequence"/>
</dbReference>
<proteinExistence type="inferred from homology"/>
<evidence type="ECO:0000313" key="5">
    <source>
        <dbReference type="EMBL" id="KAF4363804.1"/>
    </source>
</evidence>
<feature type="compositionally biased region" description="Low complexity" evidence="3">
    <location>
        <begin position="583"/>
        <end position="593"/>
    </location>
</feature>
<dbReference type="AlphaFoldDB" id="A0A7J6EZD4"/>
<feature type="domain" description="NPH3" evidence="4">
    <location>
        <begin position="225"/>
        <end position="479"/>
    </location>
</feature>
<keyword evidence="1" id="KW-0833">Ubl conjugation pathway</keyword>
<dbReference type="PANTHER" id="PTHR32370">
    <property type="entry name" value="OS12G0117600 PROTEIN"/>
    <property type="match status" value="1"/>
</dbReference>
<dbReference type="UniPathway" id="UPA00143"/>
<name>A0A7J6EZD4_CANSA</name>
<feature type="compositionally biased region" description="Acidic residues" evidence="3">
    <location>
        <begin position="502"/>
        <end position="512"/>
    </location>
</feature>
<dbReference type="InterPro" id="IPR043454">
    <property type="entry name" value="NPH3/RPT2-like"/>
</dbReference>
<sequence length="618" mass="70965">MFQNSKISSFSSSSSLHKSPLQIQRSMSTAPSKVLSSWIAKPISSSYDIELYEVLATKCANIDSILKNGSSPKDVTQFLGEITMNSKTLELVISFCQGYEIHISQDNVIQLYCVAHHLGMNETHSKNNLLKRALSYFEKNVLSSWDQTLKSLRTIDNNILDQAIQLGLVGTCLNSLIAKALTDPRLLGEPINNDENTNDSDDDEEEEEEDEEWPKAKRRLFGLSWQQNEDLTTLSLKLYEPLIYEMIKRGVPLNYVTSSLLNYVKKRVLIPTMTERNSEKEIIEAVEKLLPRERGLIIIPCSILLEILRSAMLFNASLECLEGLEFRIGTNLHQASVKDLMIISQNRVDIDCIRRILKHFYGNYSSSHLTGLILVAELFEEFLAEIASCDIDLKLETFMELAELSVSLSMGTNRNSDGLYRAIDIYLDKHKYLTESEREKVCQALDFNNMSEEACDHAAKNERLPLRVTIQVLFVAQLQLRESIMKEVQGCQGSTRFGEKKEEEEEEEEEEETRLVCGEEESMRIEMEKMSMKLVELEKECCVIKKEIEKDESKKKKKKKKNEKEKEKKVSLWREMKRKFGCVSNSNCNVSNDSNRHGKNQNQNQNQNHHNKNKKKKV</sequence>
<comment type="caution">
    <text evidence="5">The sequence shown here is derived from an EMBL/GenBank/DDBJ whole genome shotgun (WGS) entry which is preliminary data.</text>
</comment>
<evidence type="ECO:0000256" key="1">
    <source>
        <dbReference type="ARBA" id="ARBA00022786"/>
    </source>
</evidence>
<evidence type="ECO:0000259" key="4">
    <source>
        <dbReference type="PROSITE" id="PS51649"/>
    </source>
</evidence>
<feature type="region of interest" description="Disordered" evidence="3">
    <location>
        <begin position="583"/>
        <end position="618"/>
    </location>
</feature>